<protein>
    <submittedName>
        <fullName evidence="2">Uncharacterized protein</fullName>
    </submittedName>
</protein>
<evidence type="ECO:0000313" key="2">
    <source>
        <dbReference type="EMBL" id="AMW88321.1"/>
    </source>
</evidence>
<evidence type="ECO:0000256" key="1">
    <source>
        <dbReference type="SAM" id="MobiDB-lite"/>
    </source>
</evidence>
<organism evidence="2">
    <name type="scientific">Pseudomonas syringae pv. actinidiae</name>
    <dbReference type="NCBI Taxonomy" id="103796"/>
    <lineage>
        <taxon>Bacteria</taxon>
        <taxon>Pseudomonadati</taxon>
        <taxon>Pseudomonadota</taxon>
        <taxon>Gammaproteobacteria</taxon>
        <taxon>Pseudomonadales</taxon>
        <taxon>Pseudomonadaceae</taxon>
        <taxon>Pseudomonas</taxon>
        <taxon>Pseudomonas syringae</taxon>
    </lineage>
</organism>
<name>A0A286JZU7_PSESF</name>
<dbReference type="EMBL" id="KU950310">
    <property type="protein sequence ID" value="AMW88321.1"/>
    <property type="molecule type" value="Genomic_DNA"/>
</dbReference>
<feature type="region of interest" description="Disordered" evidence="1">
    <location>
        <begin position="13"/>
        <end position="40"/>
    </location>
</feature>
<reference evidence="2" key="1">
    <citation type="submission" date="2016-03" db="EMBL/GenBank/DDBJ databases">
        <title>The evolution of Pseudomonas syringe pv. actinidiae in New Zealand.</title>
        <authorList>
            <person name="Butler M.I."/>
            <person name="Taiaroa G."/>
            <person name="Stockwell P."/>
            <person name="Lamont I."/>
            <person name="Poulter R."/>
        </authorList>
    </citation>
    <scope>NUCLEOTIDE SEQUENCE</scope>
    <source>
        <strain evidence="2">SR198</strain>
        <plasmid evidence="2">pMG2_SR198</plasmid>
    </source>
</reference>
<feature type="compositionally biased region" description="Polar residues" evidence="1">
    <location>
        <begin position="27"/>
        <end position="40"/>
    </location>
</feature>
<keyword evidence="2" id="KW-0614">Plasmid</keyword>
<accession>A0A286JZU7</accession>
<proteinExistence type="predicted"/>
<sequence>MYLQLHRASRAVFGPPINEPVDHDQTLFASSNEGENARTF</sequence>
<dbReference type="AlphaFoldDB" id="A0A286JZU7"/>
<geneLocation type="plasmid" evidence="2">
    <name>pMG2_SR198</name>
</geneLocation>